<evidence type="ECO:0000313" key="2">
    <source>
        <dbReference type="EMBL" id="CUP99621.1"/>
    </source>
</evidence>
<dbReference type="Proteomes" id="UP000095766">
    <property type="component" value="Unassembled WGS sequence"/>
</dbReference>
<dbReference type="RefSeq" id="WP_057253826.1">
    <property type="nucleotide sequence ID" value="NZ_BQNO01000001.1"/>
</dbReference>
<feature type="compositionally biased region" description="Basic and acidic residues" evidence="1">
    <location>
        <begin position="107"/>
        <end position="119"/>
    </location>
</feature>
<dbReference type="InterPro" id="IPR010235">
    <property type="entry name" value="HepT"/>
</dbReference>
<dbReference type="Pfam" id="PF08780">
    <property type="entry name" value="NTase_sub_bind"/>
    <property type="match status" value="1"/>
</dbReference>
<evidence type="ECO:0000256" key="1">
    <source>
        <dbReference type="SAM" id="MobiDB-lite"/>
    </source>
</evidence>
<keyword evidence="2" id="KW-0808">Transferase</keyword>
<protein>
    <submittedName>
        <fullName evidence="2">Nucleotidyltransferase substrate binding protein, HI0074 family</fullName>
    </submittedName>
</protein>
<dbReference type="NCBIfam" id="TIGR01987">
    <property type="entry name" value="HI0074"/>
    <property type="match status" value="1"/>
</dbReference>
<sequence>MVQQDIRWIQRFSNYRKALAKLSQAMAIMSEQLAFNDGVDELLQEGMIQRFEYTHELAWKVMKDYAEYQGYTDIRSSRDAIRKALEMGLIDDKQWTETIEARNLTSHNHDNDVVSEEKMQSLNTPSLFD</sequence>
<dbReference type="SUPFAM" id="SSF81593">
    <property type="entry name" value="Nucleotidyltransferase substrate binding subunit/domain"/>
    <property type="match status" value="1"/>
</dbReference>
<accession>A0A174STF1</accession>
<dbReference type="EMBL" id="CZAO01000013">
    <property type="protein sequence ID" value="CUP99621.1"/>
    <property type="molecule type" value="Genomic_DNA"/>
</dbReference>
<dbReference type="GO" id="GO:0016740">
    <property type="term" value="F:transferase activity"/>
    <property type="evidence" value="ECO:0007669"/>
    <property type="project" value="UniProtKB-KW"/>
</dbReference>
<feature type="region of interest" description="Disordered" evidence="1">
    <location>
        <begin position="107"/>
        <end position="129"/>
    </location>
</feature>
<organism evidence="2 3">
    <name type="scientific">Bacteroides uniformis</name>
    <dbReference type="NCBI Taxonomy" id="820"/>
    <lineage>
        <taxon>Bacteria</taxon>
        <taxon>Pseudomonadati</taxon>
        <taxon>Bacteroidota</taxon>
        <taxon>Bacteroidia</taxon>
        <taxon>Bacteroidales</taxon>
        <taxon>Bacteroidaceae</taxon>
        <taxon>Bacteroides</taxon>
    </lineage>
</organism>
<feature type="compositionally biased region" description="Polar residues" evidence="1">
    <location>
        <begin position="120"/>
        <end position="129"/>
    </location>
</feature>
<reference evidence="2 3" key="1">
    <citation type="submission" date="2015-09" db="EMBL/GenBank/DDBJ databases">
        <authorList>
            <consortium name="Pathogen Informatics"/>
        </authorList>
    </citation>
    <scope>NUCLEOTIDE SEQUENCE [LARGE SCALE GENOMIC DNA]</scope>
    <source>
        <strain evidence="2 3">2789STDY5834898</strain>
    </source>
</reference>
<proteinExistence type="predicted"/>
<dbReference type="Gene3D" id="1.20.120.330">
    <property type="entry name" value="Nucleotidyltransferases domain 2"/>
    <property type="match status" value="1"/>
</dbReference>
<gene>
    <name evidence="2" type="ORF">ERS852510_02885</name>
</gene>
<evidence type="ECO:0000313" key="3">
    <source>
        <dbReference type="Proteomes" id="UP000095766"/>
    </source>
</evidence>
<dbReference type="AlphaFoldDB" id="A0A174STF1"/>
<name>A0A174STF1_BACUN</name>